<sequence length="116" mass="12277">MDGSLVAVWLPVIVLIPFMGIWGYSVVDFSRTDEQDMRTFSKEIWIVFLILGSVVGGIGRLLAGRPVIRQLSAGEATPAGGRAHEDTPTTGHGTVPWVTAPDGAGVAAKLKDSGFL</sequence>
<organism evidence="3 4">
    <name type="scientific">Arthrobacter wenxiniae</name>
    <dbReference type="NCBI Taxonomy" id="2713570"/>
    <lineage>
        <taxon>Bacteria</taxon>
        <taxon>Bacillati</taxon>
        <taxon>Actinomycetota</taxon>
        <taxon>Actinomycetes</taxon>
        <taxon>Micrococcales</taxon>
        <taxon>Micrococcaceae</taxon>
        <taxon>Arthrobacter</taxon>
    </lineage>
</organism>
<keyword evidence="4" id="KW-1185">Reference proteome</keyword>
<feature type="region of interest" description="Disordered" evidence="1">
    <location>
        <begin position="75"/>
        <end position="101"/>
    </location>
</feature>
<proteinExistence type="predicted"/>
<reference evidence="3 4" key="1">
    <citation type="submission" date="2020-02" db="EMBL/GenBank/DDBJ databases">
        <title>Genome sequence of strain AETb3-4.</title>
        <authorList>
            <person name="Gao J."/>
            <person name="Zhang X."/>
        </authorList>
    </citation>
    <scope>NUCLEOTIDE SEQUENCE [LARGE SCALE GENOMIC DNA]</scope>
    <source>
        <strain evidence="3 4">AETb3-4</strain>
    </source>
</reference>
<dbReference type="Proteomes" id="UP000543556">
    <property type="component" value="Unassembled WGS sequence"/>
</dbReference>
<comment type="caution">
    <text evidence="3">The sequence shown here is derived from an EMBL/GenBank/DDBJ whole genome shotgun (WGS) entry which is preliminary data.</text>
</comment>
<feature type="transmembrane region" description="Helical" evidence="2">
    <location>
        <begin position="44"/>
        <end position="63"/>
    </location>
</feature>
<keyword evidence="2" id="KW-1133">Transmembrane helix</keyword>
<feature type="transmembrane region" description="Helical" evidence="2">
    <location>
        <begin position="7"/>
        <end position="24"/>
    </location>
</feature>
<dbReference type="EMBL" id="JAAMFM010000039">
    <property type="protein sequence ID" value="NVM96735.1"/>
    <property type="molecule type" value="Genomic_DNA"/>
</dbReference>
<accession>A0A7Y7IKD1</accession>
<evidence type="ECO:0000313" key="3">
    <source>
        <dbReference type="EMBL" id="NVM96735.1"/>
    </source>
</evidence>
<evidence type="ECO:0000313" key="4">
    <source>
        <dbReference type="Proteomes" id="UP000543556"/>
    </source>
</evidence>
<name>A0A7Y7IKD1_9MICC</name>
<dbReference type="AlphaFoldDB" id="A0A7Y7IKD1"/>
<keyword evidence="2" id="KW-0812">Transmembrane</keyword>
<keyword evidence="2" id="KW-0472">Membrane</keyword>
<evidence type="ECO:0000256" key="1">
    <source>
        <dbReference type="SAM" id="MobiDB-lite"/>
    </source>
</evidence>
<evidence type="ECO:0000256" key="2">
    <source>
        <dbReference type="SAM" id="Phobius"/>
    </source>
</evidence>
<gene>
    <name evidence="3" type="ORF">G6034_17855</name>
</gene>
<protein>
    <recommendedName>
        <fullName evidence="5">Phospholipase_D-nuclease N-terminal</fullName>
    </recommendedName>
</protein>
<evidence type="ECO:0008006" key="5">
    <source>
        <dbReference type="Google" id="ProtNLM"/>
    </source>
</evidence>